<evidence type="ECO:0000313" key="5">
    <source>
        <dbReference type="EMBL" id="KAG2996150.1"/>
    </source>
</evidence>
<dbReference type="VEuPathDB" id="FungiDB:PC110_g2125"/>
<gene>
    <name evidence="7" type="ORF">PC110_g2125</name>
    <name evidence="2" type="ORF">PC113_g3443</name>
    <name evidence="3" type="ORF">PC115_g8339</name>
    <name evidence="4" type="ORF">PC117_g3353</name>
    <name evidence="5" type="ORF">PC118_g2656</name>
    <name evidence="6" type="ORF">PC129_g6981</name>
</gene>
<evidence type="ECO:0000313" key="7">
    <source>
        <dbReference type="EMBL" id="RAW41684.1"/>
    </source>
</evidence>
<dbReference type="EMBL" id="RCMI01000214">
    <property type="protein sequence ID" value="KAG2925212.1"/>
    <property type="molecule type" value="Genomic_DNA"/>
</dbReference>
<reference evidence="2" key="2">
    <citation type="submission" date="2018-10" db="EMBL/GenBank/DDBJ databases">
        <title>Effector identification in a new, highly contiguous assembly of the strawberry crown rot pathogen Phytophthora cactorum.</title>
        <authorList>
            <person name="Armitage A.D."/>
            <person name="Nellist C.F."/>
            <person name="Bates H."/>
            <person name="Vickerstaff R.J."/>
            <person name="Harrison R.J."/>
        </authorList>
    </citation>
    <scope>NUCLEOTIDE SEQUENCE</scope>
    <source>
        <strain evidence="2">15-7</strain>
        <strain evidence="3">4032</strain>
        <strain evidence="4">4040</strain>
        <strain evidence="5">P415</strain>
        <strain evidence="6">P421</strain>
    </source>
</reference>
<dbReference type="Proteomes" id="UP000760860">
    <property type="component" value="Unassembled WGS sequence"/>
</dbReference>
<proteinExistence type="predicted"/>
<comment type="caution">
    <text evidence="7">The sequence shown here is derived from an EMBL/GenBank/DDBJ whole genome shotgun (WGS) entry which is preliminary data.</text>
</comment>
<dbReference type="EMBL" id="RCML01000040">
    <property type="protein sequence ID" value="KAG2996150.1"/>
    <property type="molecule type" value="Genomic_DNA"/>
</dbReference>
<keyword evidence="8" id="KW-1185">Reference proteome</keyword>
<dbReference type="AlphaFoldDB" id="A0A329SY82"/>
<dbReference type="Proteomes" id="UP000251314">
    <property type="component" value="Unassembled WGS sequence"/>
</dbReference>
<dbReference type="EMBL" id="RCMG01000052">
    <property type="protein sequence ID" value="KAG2865749.1"/>
    <property type="molecule type" value="Genomic_DNA"/>
</dbReference>
<feature type="region of interest" description="Disordered" evidence="1">
    <location>
        <begin position="116"/>
        <end position="137"/>
    </location>
</feature>
<evidence type="ECO:0000313" key="3">
    <source>
        <dbReference type="EMBL" id="KAG2925212.1"/>
    </source>
</evidence>
<evidence type="ECO:0000256" key="1">
    <source>
        <dbReference type="SAM" id="MobiDB-lite"/>
    </source>
</evidence>
<dbReference type="Proteomes" id="UP000697107">
    <property type="component" value="Unassembled WGS sequence"/>
</dbReference>
<sequence length="183" mass="21082">MLYHIFFFNAKELPLDYAREPLFDRVRETTLSHHSFTREPLLIKTKGSLLDCVVHPVQDRYKLCARTLYIKGDHSLQVQQWSWVEISMWSKVGSSAQKSQPSVHVDVARTDCSDQPVDVGPVTIEPRHSQRNNSARSPRSRLILEAVELVREDDLAPRQPPRLAVCILHNHVARTFADAHVRR</sequence>
<dbReference type="Proteomes" id="UP000735874">
    <property type="component" value="Unassembled WGS sequence"/>
</dbReference>
<name>A0A329SY82_9STRA</name>
<dbReference type="OrthoDB" id="10371402at2759"/>
<dbReference type="Proteomes" id="UP000774804">
    <property type="component" value="Unassembled WGS sequence"/>
</dbReference>
<evidence type="ECO:0000313" key="6">
    <source>
        <dbReference type="EMBL" id="KAG3222322.1"/>
    </source>
</evidence>
<evidence type="ECO:0000313" key="2">
    <source>
        <dbReference type="EMBL" id="KAG2865749.1"/>
    </source>
</evidence>
<evidence type="ECO:0000313" key="8">
    <source>
        <dbReference type="Proteomes" id="UP000251314"/>
    </source>
</evidence>
<evidence type="ECO:0000313" key="4">
    <source>
        <dbReference type="EMBL" id="KAG2951768.1"/>
    </source>
</evidence>
<protein>
    <submittedName>
        <fullName evidence="7">Uncharacterized protein</fullName>
    </submittedName>
</protein>
<dbReference type="Proteomes" id="UP000736787">
    <property type="component" value="Unassembled WGS sequence"/>
</dbReference>
<organism evidence="7 8">
    <name type="scientific">Phytophthora cactorum</name>
    <dbReference type="NCBI Taxonomy" id="29920"/>
    <lineage>
        <taxon>Eukaryota</taxon>
        <taxon>Sar</taxon>
        <taxon>Stramenopiles</taxon>
        <taxon>Oomycota</taxon>
        <taxon>Peronosporomycetes</taxon>
        <taxon>Peronosporales</taxon>
        <taxon>Peronosporaceae</taxon>
        <taxon>Phytophthora</taxon>
    </lineage>
</organism>
<dbReference type="EMBL" id="MJFZ01000026">
    <property type="protein sequence ID" value="RAW41684.1"/>
    <property type="molecule type" value="Genomic_DNA"/>
</dbReference>
<dbReference type="EMBL" id="RCMV01000186">
    <property type="protein sequence ID" value="KAG3222322.1"/>
    <property type="molecule type" value="Genomic_DNA"/>
</dbReference>
<dbReference type="EMBL" id="RCMK01000047">
    <property type="protein sequence ID" value="KAG2951768.1"/>
    <property type="molecule type" value="Genomic_DNA"/>
</dbReference>
<reference evidence="7 8" key="1">
    <citation type="submission" date="2018-01" db="EMBL/GenBank/DDBJ databases">
        <title>Draft genome of the strawberry crown rot pathogen Phytophthora cactorum.</title>
        <authorList>
            <person name="Armitage A.D."/>
            <person name="Lysoe E."/>
            <person name="Nellist C.F."/>
            <person name="Harrison R.J."/>
            <person name="Brurberg M.B."/>
        </authorList>
    </citation>
    <scope>NUCLEOTIDE SEQUENCE [LARGE SCALE GENOMIC DNA]</scope>
    <source>
        <strain evidence="7 8">10300</strain>
    </source>
</reference>
<accession>A0A329SY82</accession>